<dbReference type="InterPro" id="IPR048300">
    <property type="entry name" value="TACO1_YebC-like_2nd/3rd_dom"/>
</dbReference>
<dbReference type="Pfam" id="PF20772">
    <property type="entry name" value="TACO1_YebC_N"/>
    <property type="match status" value="1"/>
</dbReference>
<reference evidence="5" key="1">
    <citation type="submission" date="2013-12" db="EMBL/GenBank/DDBJ databases">
        <authorList>
            <person name="Genoscope - CEA"/>
        </authorList>
    </citation>
    <scope>NUCLEOTIDE SEQUENCE</scope>
    <source>
        <strain evidence="5">CBS 1993</strain>
    </source>
</reference>
<dbReference type="Pfam" id="PF01709">
    <property type="entry name" value="Transcrip_reg"/>
    <property type="match status" value="1"/>
</dbReference>
<dbReference type="FunFam" id="1.10.10.200:FF:000002">
    <property type="entry name" value="Probable transcriptional regulatory protein CLM62_37755"/>
    <property type="match status" value="1"/>
</dbReference>
<dbReference type="HAMAP" id="MF_00693">
    <property type="entry name" value="Transcrip_reg_TACO1"/>
    <property type="match status" value="1"/>
</dbReference>
<dbReference type="PANTHER" id="PTHR12532">
    <property type="entry name" value="TRANSLATIONAL ACTIVATOR OF CYTOCHROME C OXIDASE 1"/>
    <property type="match status" value="1"/>
</dbReference>
<dbReference type="SUPFAM" id="SSF75625">
    <property type="entry name" value="YebC-like"/>
    <property type="match status" value="1"/>
</dbReference>
<dbReference type="InterPro" id="IPR029072">
    <property type="entry name" value="YebC-like"/>
</dbReference>
<protein>
    <recommendedName>
        <fullName evidence="7">Transcriptional regulatory protein</fullName>
    </recommendedName>
</protein>
<dbReference type="Proteomes" id="UP000019384">
    <property type="component" value="Unassembled WGS sequence"/>
</dbReference>
<dbReference type="RefSeq" id="XP_022458916.1">
    <property type="nucleotide sequence ID" value="XM_022603186.1"/>
</dbReference>
<gene>
    <name evidence="5" type="ORF">KUCA_T00002897001</name>
</gene>
<dbReference type="InterPro" id="IPR049083">
    <property type="entry name" value="TACO1_YebC_N"/>
</dbReference>
<dbReference type="AlphaFoldDB" id="W6MW58"/>
<dbReference type="Gene3D" id="3.30.70.980">
    <property type="match status" value="2"/>
</dbReference>
<feature type="domain" description="TACO1/YebC-like N-terminal" evidence="4">
    <location>
        <begin position="31"/>
        <end position="102"/>
    </location>
</feature>
<feature type="domain" description="TACO1/YebC-like second and third" evidence="3">
    <location>
        <begin position="109"/>
        <end position="272"/>
    </location>
</feature>
<evidence type="ECO:0000256" key="1">
    <source>
        <dbReference type="ARBA" id="ARBA00004173"/>
    </source>
</evidence>
<accession>W6MW58</accession>
<dbReference type="GO" id="GO:0032543">
    <property type="term" value="P:mitochondrial translation"/>
    <property type="evidence" value="ECO:0007669"/>
    <property type="project" value="EnsemblFungi"/>
</dbReference>
<dbReference type="GeneID" id="34520304"/>
<dbReference type="InterPro" id="IPR002876">
    <property type="entry name" value="Transcrip_reg_TACO1-like"/>
</dbReference>
<dbReference type="InterPro" id="IPR026564">
    <property type="entry name" value="Transcrip_reg_TACO1-like_dom3"/>
</dbReference>
<proteinExistence type="inferred from homology"/>
<dbReference type="PANTHER" id="PTHR12532:SF0">
    <property type="entry name" value="TRANSLATIONAL ACTIVATOR OF CYTOCHROME C OXIDASE 1"/>
    <property type="match status" value="1"/>
</dbReference>
<dbReference type="InterPro" id="IPR017856">
    <property type="entry name" value="Integrase-like_N"/>
</dbReference>
<evidence type="ECO:0000313" key="6">
    <source>
        <dbReference type="Proteomes" id="UP000019384"/>
    </source>
</evidence>
<dbReference type="OrthoDB" id="2017544at2759"/>
<dbReference type="EMBL" id="HG793127">
    <property type="protein sequence ID" value="CDK26920.1"/>
    <property type="molecule type" value="Genomic_DNA"/>
</dbReference>
<dbReference type="GO" id="GO:0099617">
    <property type="term" value="C:matrix side of mitochondrial inner membrane"/>
    <property type="evidence" value="ECO:0007669"/>
    <property type="project" value="EnsemblFungi"/>
</dbReference>
<name>W6MW58_9ASCO</name>
<organism evidence="5 6">
    <name type="scientific">Kuraishia capsulata CBS 1993</name>
    <dbReference type="NCBI Taxonomy" id="1382522"/>
    <lineage>
        <taxon>Eukaryota</taxon>
        <taxon>Fungi</taxon>
        <taxon>Dikarya</taxon>
        <taxon>Ascomycota</taxon>
        <taxon>Saccharomycotina</taxon>
        <taxon>Pichiomycetes</taxon>
        <taxon>Pichiales</taxon>
        <taxon>Pichiaceae</taxon>
        <taxon>Kuraishia</taxon>
    </lineage>
</organism>
<reference evidence="5" key="2">
    <citation type="submission" date="2014-02" db="EMBL/GenBank/DDBJ databases">
        <title>Complete DNA sequence of /Kuraishia capsulata/ illustrates novel genomic features among budding yeasts (/Saccharomycotina/).</title>
        <authorList>
            <person name="Morales L."/>
            <person name="Noel B."/>
            <person name="Porcel B."/>
            <person name="Marcet-Houben M."/>
            <person name="Hullo M-F."/>
            <person name="Sacerdot C."/>
            <person name="Tekaia F."/>
            <person name="Leh-Louis V."/>
            <person name="Despons L."/>
            <person name="Khanna V."/>
            <person name="Aury J-M."/>
            <person name="Barbe V."/>
            <person name="Couloux A."/>
            <person name="Labadie K."/>
            <person name="Pelletier E."/>
            <person name="Souciet J-L."/>
            <person name="Boekhout T."/>
            <person name="Gabaldon T."/>
            <person name="Wincker P."/>
            <person name="Dujon B."/>
        </authorList>
    </citation>
    <scope>NUCLEOTIDE SEQUENCE</scope>
    <source>
        <strain evidence="5">CBS 1993</strain>
    </source>
</reference>
<comment type="similarity">
    <text evidence="2">Belongs to the TACO1 family.</text>
</comment>
<evidence type="ECO:0000256" key="2">
    <source>
        <dbReference type="ARBA" id="ARBA00008724"/>
    </source>
</evidence>
<dbReference type="HOGENOM" id="CLU_062974_1_0_1"/>
<dbReference type="Gene3D" id="1.10.10.200">
    <property type="match status" value="1"/>
</dbReference>
<evidence type="ECO:0000259" key="4">
    <source>
        <dbReference type="Pfam" id="PF20772"/>
    </source>
</evidence>
<evidence type="ECO:0008006" key="7">
    <source>
        <dbReference type="Google" id="ProtNLM"/>
    </source>
</evidence>
<evidence type="ECO:0000259" key="3">
    <source>
        <dbReference type="Pfam" id="PF01709"/>
    </source>
</evidence>
<sequence length="274" mass="30236">MISKSRVFTGTLSRLSSKGFSTSCAALSGHSRWSTIKRDKAKNDMERSKVYFKMSQKITFAAKTGGGDPIQNIQLQYAIDDAKKSSVPKKIIDTAIKRGTGELVGEKPMESVVYEGMAAGGVGVIVEALTDNKTRTFQKVREVFNNRGTGLSATAYLFERKGSVIIDCGELSFEDIFEKAIELGAEDVEELPIDPEDNPDGKLVELVTSETDTGKIANALKQEFNVTEVSINYVPLEDMAVEVTDEDVLKRVEKLTDFLHDIDDVSDVYLNMKR</sequence>
<evidence type="ECO:0000313" key="5">
    <source>
        <dbReference type="EMBL" id="CDK26920.1"/>
    </source>
</evidence>
<comment type="subcellular location">
    <subcellularLocation>
        <location evidence="1">Mitochondrion</location>
    </subcellularLocation>
</comment>
<dbReference type="STRING" id="1382522.W6MW58"/>
<keyword evidence="6" id="KW-1185">Reference proteome</keyword>